<dbReference type="AlphaFoldDB" id="A0A017RXC7"/>
<evidence type="ECO:0000313" key="1">
    <source>
        <dbReference type="EMBL" id="EYE89029.1"/>
    </source>
</evidence>
<reference evidence="1 2" key="1">
    <citation type="journal article" date="2014" name="Genome Announc.">
        <title>Draft Genome Sequence of Fervidicella metallireducens Strain AeBT, an Iron-Reducing Thermoanaerobe from the Great Artesian Basin.</title>
        <authorList>
            <person name="Patel B.K."/>
        </authorList>
    </citation>
    <scope>NUCLEOTIDE SEQUENCE [LARGE SCALE GENOMIC DNA]</scope>
    <source>
        <strain evidence="1 2">AeB</strain>
    </source>
</reference>
<protein>
    <submittedName>
        <fullName evidence="1">Uncharacterized protein</fullName>
    </submittedName>
</protein>
<comment type="caution">
    <text evidence="1">The sequence shown here is derived from an EMBL/GenBank/DDBJ whole genome shotgun (WGS) entry which is preliminary data.</text>
</comment>
<organism evidence="1 2">
    <name type="scientific">Fervidicella metallireducens AeB</name>
    <dbReference type="NCBI Taxonomy" id="1403537"/>
    <lineage>
        <taxon>Bacteria</taxon>
        <taxon>Bacillati</taxon>
        <taxon>Bacillota</taxon>
        <taxon>Clostridia</taxon>
        <taxon>Eubacteriales</taxon>
        <taxon>Clostridiaceae</taxon>
        <taxon>Fervidicella</taxon>
    </lineage>
</organism>
<dbReference type="OrthoDB" id="1957047at2"/>
<name>A0A017RXC7_9CLOT</name>
<proteinExistence type="predicted"/>
<dbReference type="STRING" id="1403537.Q428_05055"/>
<accession>A0A017RXC7</accession>
<evidence type="ECO:0000313" key="2">
    <source>
        <dbReference type="Proteomes" id="UP000019681"/>
    </source>
</evidence>
<dbReference type="EMBL" id="AZQP01000010">
    <property type="protein sequence ID" value="EYE89029.1"/>
    <property type="molecule type" value="Genomic_DNA"/>
</dbReference>
<dbReference type="Proteomes" id="UP000019681">
    <property type="component" value="Unassembled WGS sequence"/>
</dbReference>
<sequence length="104" mass="12025">MRVCYDKKHDVVSIYYESYSEISTETSNYDEAQIGNRTYEPETAANLIIDMVDLIDSNGNLKGFRVFNASKYYSIELLNYAESEELSEGDLNLMTNERVIMKLK</sequence>
<gene>
    <name evidence="1" type="ORF">Q428_05055</name>
</gene>
<dbReference type="RefSeq" id="WP_035378730.1">
    <property type="nucleotide sequence ID" value="NZ_AZQP01000010.1"/>
</dbReference>
<keyword evidence="2" id="KW-1185">Reference proteome</keyword>